<keyword evidence="8" id="KW-1185">Reference proteome</keyword>
<dbReference type="InterPro" id="IPR017500">
    <property type="entry name" value="Phage_infect_YhgE_N"/>
</dbReference>
<dbReference type="InterPro" id="IPR013525">
    <property type="entry name" value="ABC2_TM"/>
</dbReference>
<dbReference type="EMBL" id="ACCR02000005">
    <property type="protein sequence ID" value="EFI82998.1"/>
    <property type="molecule type" value="Genomic_DNA"/>
</dbReference>
<dbReference type="HOGENOM" id="CLU_004534_2_1_9"/>
<dbReference type="GO" id="GO:0140359">
    <property type="term" value="F:ABC-type transporter activity"/>
    <property type="evidence" value="ECO:0007669"/>
    <property type="project" value="InterPro"/>
</dbReference>
<dbReference type="InterPro" id="IPR051328">
    <property type="entry name" value="T7SS_ABC-Transporter"/>
</dbReference>
<evidence type="ECO:0000313" key="7">
    <source>
        <dbReference type="EMBL" id="EFI82998.1"/>
    </source>
</evidence>
<dbReference type="NCBIfam" id="TIGR03061">
    <property type="entry name" value="pip_yhgE_Nterm"/>
    <property type="match status" value="1"/>
</dbReference>
<dbReference type="Pfam" id="PF12698">
    <property type="entry name" value="ABC2_membrane_3"/>
    <property type="match status" value="2"/>
</dbReference>
<dbReference type="PANTHER" id="PTHR43077">
    <property type="entry name" value="TRANSPORT PERMEASE YVFS-RELATED"/>
    <property type="match status" value="1"/>
</dbReference>
<dbReference type="Gene3D" id="1.10.287.950">
    <property type="entry name" value="Methyl-accepting chemotaxis protein"/>
    <property type="match status" value="1"/>
</dbReference>
<feature type="transmembrane region" description="Helical" evidence="5">
    <location>
        <begin position="780"/>
        <end position="804"/>
    </location>
</feature>
<feature type="transmembrane region" description="Helical" evidence="5">
    <location>
        <begin position="811"/>
        <end position="829"/>
    </location>
</feature>
<feature type="domain" description="ABC-2 type transporter transmembrane" evidence="6">
    <location>
        <begin position="652"/>
        <end position="883"/>
    </location>
</feature>
<dbReference type="Gene3D" id="1.20.120.20">
    <property type="entry name" value="Apolipoprotein"/>
    <property type="match status" value="1"/>
</dbReference>
<comment type="subcellular location">
    <subcellularLocation>
        <location evidence="1">Membrane</location>
        <topology evidence="1">Multi-pass membrane protein</topology>
    </subcellularLocation>
</comment>
<organism evidence="7 8">
    <name type="scientific">Listeria grayi DSM 20601</name>
    <dbReference type="NCBI Taxonomy" id="525367"/>
    <lineage>
        <taxon>Bacteria</taxon>
        <taxon>Bacillati</taxon>
        <taxon>Bacillota</taxon>
        <taxon>Bacilli</taxon>
        <taxon>Bacillales</taxon>
        <taxon>Listeriaceae</taxon>
        <taxon>Listeria</taxon>
    </lineage>
</organism>
<evidence type="ECO:0000256" key="3">
    <source>
        <dbReference type="ARBA" id="ARBA00022989"/>
    </source>
</evidence>
<evidence type="ECO:0000256" key="4">
    <source>
        <dbReference type="ARBA" id="ARBA00023136"/>
    </source>
</evidence>
<keyword evidence="3 5" id="KW-1133">Transmembrane helix</keyword>
<feature type="transmembrane region" description="Helical" evidence="5">
    <location>
        <begin position="712"/>
        <end position="729"/>
    </location>
</feature>
<keyword evidence="4 5" id="KW-0472">Membrane</keyword>
<proteinExistence type="predicted"/>
<dbReference type="PANTHER" id="PTHR43077:SF10">
    <property type="entry name" value="TRANSPORT PERMEASE PROTEIN"/>
    <property type="match status" value="1"/>
</dbReference>
<dbReference type="SUPFAM" id="SSF58104">
    <property type="entry name" value="Methyl-accepting chemotaxis protein (MCP) signaling domain"/>
    <property type="match status" value="1"/>
</dbReference>
<feature type="domain" description="ABC-2 type transporter transmembrane" evidence="6">
    <location>
        <begin position="36"/>
        <end position="194"/>
    </location>
</feature>
<sequence>MTGIINWRDVILRKIFEIYILDWRRVFRAPLALLLIIALVILPSLYAWFNIAALWDPYSNTKGIKVAVTVEDKGSTVQVPGEKEKAINVGRELKNNLKKNKKLGWTFVSDKEAQKGVESGKYYAAIRVPKDFSKDMVSVVTDDVKKPTIDYTVNEKINAIAPKMTSSGASTIVSEVSNEFIGTVSKAVLKEFNTAGIDLKNELPTLRKLKTKIFAANDALPEIRQMGKEAINIEKKLPEIKSKAKQVEELDKRIPEINDAAGNILLVEKNLPKIDELGQDVLTLQKKIPEIKKIAADVKEVNNNFGDIKKTLNNAVSESDRALTIVNQAMDAIPKVEAIAKDGNKYVDKVDGFVTQIDSSFDQIAPAVKQNLVLMKQISDNVKTITTALKSGAIDPDQAVEQLNQLEAGVDQLQKTVESQIDTLTGLNESLPNHPFDPLIEALKTVDSSLTTQKQTIEQVKTAVENGKEPANELLDRLDSQATEVSNKLGQIIKDYDSKIVPALQKDLNEVKGTLKNSKDLLKNAQSKIPEVKSILAETQKTLTDGQKYLKTFQKRLPEIQKALNDATKAIDTKLDTMIADINEAADFYKNKYPAIKKKVHTAANFVRDDLPGYEKEIHQAAKLIKDKLPDFETTVTKLADLSRNELPEFEKAIKNATGKIDDFDKKYNLQDIIKFLRNDADKDSEFLANPIHLNENDKYPIANYGSASSPFYTALCLWVGGLLLISLLRADVEAPLGIYKHYHRYFGRLFTFLTIGLAQALVVTLGNIFILKVDIAEPFLLIVFSMLISVVFLSIVYTLVALFNNVGKGLAIIILVLQISGAGGNFPIQVSPPFFQAIYPFLPFTYAVNLLRESVGGVYAPNMWKDIIVLVGFGVLFILIGTLLKKPLEKVVPKLAEKVKRSKLIH</sequence>
<dbReference type="Proteomes" id="UP000010119">
    <property type="component" value="Unassembled WGS sequence"/>
</dbReference>
<dbReference type="GO" id="GO:0016020">
    <property type="term" value="C:membrane"/>
    <property type="evidence" value="ECO:0007669"/>
    <property type="project" value="UniProtKB-SubCell"/>
</dbReference>
<keyword evidence="2 5" id="KW-0812">Transmembrane</keyword>
<evidence type="ECO:0000256" key="5">
    <source>
        <dbReference type="SAM" id="Phobius"/>
    </source>
</evidence>
<accession>D7V0A5</accession>
<dbReference type="AlphaFoldDB" id="D7V0A5"/>
<dbReference type="Gene3D" id="3.40.1710.10">
    <property type="entry name" value="abc type-2 transporter like domain"/>
    <property type="match status" value="1"/>
</dbReference>
<evidence type="ECO:0000256" key="1">
    <source>
        <dbReference type="ARBA" id="ARBA00004141"/>
    </source>
</evidence>
<reference evidence="7" key="1">
    <citation type="submission" date="2010-06" db="EMBL/GenBank/DDBJ databases">
        <authorList>
            <person name="Muzny D."/>
            <person name="Qin X."/>
            <person name="Buhay C."/>
            <person name="Dugan-Rocha S."/>
            <person name="Ding Y."/>
            <person name="Chen G."/>
            <person name="Hawes A."/>
            <person name="Holder M."/>
            <person name="Jhangiani S."/>
            <person name="Johnson A."/>
            <person name="Khan Z."/>
            <person name="Li Z."/>
            <person name="Liu W."/>
            <person name="Liu X."/>
            <person name="Perez L."/>
            <person name="Shen H."/>
            <person name="Wang Q."/>
            <person name="Watt J."/>
            <person name="Xi L."/>
            <person name="Xin Y."/>
            <person name="Zhou J."/>
            <person name="Deng J."/>
            <person name="Jiang H."/>
            <person name="Liu Y."/>
            <person name="Qu J."/>
            <person name="Song X.-Z."/>
            <person name="Zhang L."/>
            <person name="Villasana D."/>
            <person name="Johnson A."/>
            <person name="Liu J."/>
            <person name="Liyanage D."/>
            <person name="Lorensuhewa L."/>
            <person name="Robinson T."/>
            <person name="Song A."/>
            <person name="Song B.-B."/>
            <person name="Dinh H."/>
            <person name="Thornton R."/>
            <person name="Coyle M."/>
            <person name="Francisco L."/>
            <person name="Jackson L."/>
            <person name="Javaid M."/>
            <person name="Korchina V."/>
            <person name="Kovar C."/>
            <person name="Mata R."/>
            <person name="Mathew T."/>
            <person name="Ngo R."/>
            <person name="Nguyen L."/>
            <person name="Nguyen N."/>
            <person name="Okwuonu G."/>
            <person name="Ongeri F."/>
            <person name="Pham C."/>
            <person name="Simmons D."/>
            <person name="Wilczek-Boney K."/>
            <person name="Hale W."/>
            <person name="Jakkamsetti A."/>
            <person name="Pham P."/>
            <person name="Ruth R."/>
            <person name="San Lucas F."/>
            <person name="Warren J."/>
            <person name="Zhang J."/>
            <person name="Zhao Z."/>
            <person name="Zhou C."/>
            <person name="Zhu D."/>
            <person name="Lee S."/>
            <person name="Bess C."/>
            <person name="Blankenburg K."/>
            <person name="Forbes L."/>
            <person name="Fu Q."/>
            <person name="Gubbala S."/>
            <person name="Hirani K."/>
            <person name="Jayaseelan J.C."/>
            <person name="Lara F."/>
            <person name="Munidasa M."/>
            <person name="Palculict T."/>
            <person name="Patil S."/>
            <person name="Pu L.-L."/>
            <person name="Saada N."/>
            <person name="Tang L."/>
            <person name="Weissenberger G."/>
            <person name="Zhu Y."/>
            <person name="Hemphill L."/>
            <person name="Shang Y."/>
            <person name="Youmans B."/>
            <person name="Ayvaz T."/>
            <person name="Ross M."/>
            <person name="Santibanez J."/>
            <person name="Aqrawi P."/>
            <person name="Gross S."/>
            <person name="Joshi V."/>
            <person name="Fowler G."/>
            <person name="Nazareth L."/>
            <person name="Reid J."/>
            <person name="Worley K."/>
            <person name="Petrosino J."/>
            <person name="Highlander S."/>
            <person name="Gibbs R."/>
        </authorList>
    </citation>
    <scope>NUCLEOTIDE SEQUENCE [LARGE SCALE GENOMIC DNA]</scope>
    <source>
        <strain evidence="7">DSM 20601</strain>
    </source>
</reference>
<gene>
    <name evidence="7" type="primary">pip</name>
    <name evidence="7" type="ORF">HMPREF0556_11683</name>
</gene>
<comment type="caution">
    <text evidence="7">The sequence shown here is derived from an EMBL/GenBank/DDBJ whole genome shotgun (WGS) entry which is preliminary data.</text>
</comment>
<dbReference type="STRING" id="525367.HMPREF0556_11683"/>
<dbReference type="eggNOG" id="COG1511">
    <property type="taxonomic scope" value="Bacteria"/>
</dbReference>
<dbReference type="SUPFAM" id="SSF57997">
    <property type="entry name" value="Tropomyosin"/>
    <property type="match status" value="1"/>
</dbReference>
<protein>
    <submittedName>
        <fullName evidence="7">YhgE/Pip domain protein</fullName>
    </submittedName>
</protein>
<feature type="transmembrane region" description="Helical" evidence="5">
    <location>
        <begin position="864"/>
        <end position="885"/>
    </location>
</feature>
<feature type="transmembrane region" description="Helical" evidence="5">
    <location>
        <begin position="750"/>
        <end position="774"/>
    </location>
</feature>
<dbReference type="InterPro" id="IPR017501">
    <property type="entry name" value="Phage_infect_YhgE_C"/>
</dbReference>
<evidence type="ECO:0000256" key="2">
    <source>
        <dbReference type="ARBA" id="ARBA00022692"/>
    </source>
</evidence>
<evidence type="ECO:0000259" key="6">
    <source>
        <dbReference type="Pfam" id="PF12698"/>
    </source>
</evidence>
<dbReference type="NCBIfam" id="TIGR03062">
    <property type="entry name" value="pip_yhgE_Cterm"/>
    <property type="match status" value="1"/>
</dbReference>
<feature type="transmembrane region" description="Helical" evidence="5">
    <location>
        <begin position="31"/>
        <end position="55"/>
    </location>
</feature>
<name>D7V0A5_LISGR</name>
<evidence type="ECO:0000313" key="8">
    <source>
        <dbReference type="Proteomes" id="UP000010119"/>
    </source>
</evidence>